<dbReference type="InterPro" id="IPR052583">
    <property type="entry name" value="ATP-helicase/E3_Ub-Ligase"/>
</dbReference>
<dbReference type="InterPro" id="IPR000330">
    <property type="entry name" value="SNF2_N"/>
</dbReference>
<dbReference type="Gene3D" id="3.40.50.10810">
    <property type="entry name" value="Tandem AAA-ATPase domain"/>
    <property type="match status" value="2"/>
</dbReference>
<dbReference type="GO" id="GO:0008270">
    <property type="term" value="F:zinc ion binding"/>
    <property type="evidence" value="ECO:0007669"/>
    <property type="project" value="UniProtKB-KW"/>
</dbReference>
<dbReference type="SMART" id="SM00487">
    <property type="entry name" value="DEXDc"/>
    <property type="match status" value="1"/>
</dbReference>
<dbReference type="GO" id="GO:0000209">
    <property type="term" value="P:protein polyubiquitination"/>
    <property type="evidence" value="ECO:0007669"/>
    <property type="project" value="TreeGrafter"/>
</dbReference>
<dbReference type="Pfam" id="PF21325">
    <property type="entry name" value="SHPRH_helical-1st"/>
    <property type="match status" value="1"/>
</dbReference>
<name>A0A7R9I0E1_9NEOP</name>
<protein>
    <recommendedName>
        <fullName evidence="10">E3 ubiquitin-protein ligase SHPRH</fullName>
    </recommendedName>
</protein>
<dbReference type="InterPro" id="IPR048686">
    <property type="entry name" value="SHPRH_helical_1st"/>
</dbReference>
<dbReference type="PROSITE" id="PS01359">
    <property type="entry name" value="ZF_PHD_1"/>
    <property type="match status" value="1"/>
</dbReference>
<proteinExistence type="predicted"/>
<dbReference type="PROSITE" id="PS00518">
    <property type="entry name" value="ZF_RING_1"/>
    <property type="match status" value="1"/>
</dbReference>
<organism evidence="9">
    <name type="scientific">Timema bartmani</name>
    <dbReference type="NCBI Taxonomy" id="61472"/>
    <lineage>
        <taxon>Eukaryota</taxon>
        <taxon>Metazoa</taxon>
        <taxon>Ecdysozoa</taxon>
        <taxon>Arthropoda</taxon>
        <taxon>Hexapoda</taxon>
        <taxon>Insecta</taxon>
        <taxon>Pterygota</taxon>
        <taxon>Neoptera</taxon>
        <taxon>Polyneoptera</taxon>
        <taxon>Phasmatodea</taxon>
        <taxon>Timematodea</taxon>
        <taxon>Timematoidea</taxon>
        <taxon>Timematidae</taxon>
        <taxon>Timema</taxon>
    </lineage>
</organism>
<keyword evidence="1" id="KW-0479">Metal-binding</keyword>
<evidence type="ECO:0000256" key="3">
    <source>
        <dbReference type="ARBA" id="ARBA00022801"/>
    </source>
</evidence>
<dbReference type="PROSITE" id="PS51194">
    <property type="entry name" value="HELICASE_CTER"/>
    <property type="match status" value="1"/>
</dbReference>
<dbReference type="Gene3D" id="3.30.40.10">
    <property type="entry name" value="Zinc/RING finger domain, C3HC4 (zinc finger)"/>
    <property type="match status" value="2"/>
</dbReference>
<evidence type="ECO:0000256" key="1">
    <source>
        <dbReference type="ARBA" id="ARBA00022723"/>
    </source>
</evidence>
<dbReference type="FunFam" id="3.40.50.10810:FF:000013">
    <property type="entry name" value="E3 ubiquitin-protein ligase SHPRH isoform X2"/>
    <property type="match status" value="1"/>
</dbReference>
<dbReference type="InterPro" id="IPR038718">
    <property type="entry name" value="SNF2-like_sf"/>
</dbReference>
<dbReference type="InterPro" id="IPR013083">
    <property type="entry name" value="Znf_RING/FYVE/PHD"/>
</dbReference>
<dbReference type="InterPro" id="IPR049730">
    <property type="entry name" value="SNF2/RAD54-like_C"/>
</dbReference>
<dbReference type="InterPro" id="IPR001841">
    <property type="entry name" value="Znf_RING"/>
</dbReference>
<dbReference type="SUPFAM" id="SSF57850">
    <property type="entry name" value="RING/U-box"/>
    <property type="match status" value="1"/>
</dbReference>
<dbReference type="InterPro" id="IPR014001">
    <property type="entry name" value="Helicase_ATP-bd"/>
</dbReference>
<evidence type="ECO:0000259" key="8">
    <source>
        <dbReference type="PROSITE" id="PS51194"/>
    </source>
</evidence>
<dbReference type="SUPFAM" id="SSF52540">
    <property type="entry name" value="P-loop containing nucleoside triphosphate hydrolases"/>
    <property type="match status" value="3"/>
</dbReference>
<dbReference type="GO" id="GO:0061630">
    <property type="term" value="F:ubiquitin protein ligase activity"/>
    <property type="evidence" value="ECO:0007669"/>
    <property type="project" value="TreeGrafter"/>
</dbReference>
<sequence length="1484" mass="169637">MEHFHGITVPVYDSVRVTKHDFELLYDAVKEHHLSEGVPFTADVAHPDLVPTLRPYQIQAVKWMLMKERRLETEKQDKLHCLFTEVSLPDGKTVYYNKYSGHILLTKPKAEPLPTGGILADEMGLGKTVEVLACVLMNPRQNISCFKDKSECKILKNPIKKDDDSSLYPCIENKPTFGRVVSSDSLQVFKVENDCPNNALGSPFHDQPSATDSCSKESKSILKNATKIEDDTNTFFQSNALQKSSSNNEVNCLGNINTKTHRSRRKNVFYGVIDHGEKVAKKLKVKDSNHLEEPINQEMDLVRQTIEDVIDNNTIDPIEQTIEEVISDYKIDPIEQTIEEVIVKYSGKVTKRKNVGPKKINVHKAALNQWYNELLSETKYRKKQGTNLTVQCLCGNEKSGEKKVCCVKCSRWQHRCCVNYYVRGDETYLCPSCWQDEDPVVSGATLIVSPDSICDQWVSEVRKHIIDKDFKVMVYGGVQKEGFVQPGELAQYDVVITTYETLSKELHFAEVSTDSSNRLRFEKRFVAAPSPLPCVGWWRMCLDEAQMVESVGSKAAEMARKVTAVHRWAITGTPMQKSINDLFGLLQFLGLDPYNEQRWWQTLLYEPYCHRNYAPLHEVMNQIMWRTRKRDVFAEIGVPPQLEETVWLHFSPVEEYFYRIQEAKCKNDFRIHLRAFQNLDIPLDSLCRNSLPKILAPLLTLRQACLHPGVIKGNTISLNRGAISMEELLESMIKKTKTDCEEALRVNISAINGIAGIHVIREEWAGAAELYRDVLRVSESYKESLKTDKLQLIHALHNLTEILDVHKSKIPPTLRDDKLREEAKSLEEKYMAKHEAQFASSQQTVANLATSVKEVESSYHYDRDHWWLNLLSQIVAMGFVKELLSLISQELIHEPIWAERLSSYKSLEFRLHSWSQSVLAERNKVVNELGRLQNEPARELVNEAVDCHLRQKNYNRNKSKLCQLCRHESLLKRYESHLFAVSKKETNHSLIGNVLVLGQLNQGTWKPNRMEVVLKKVFTYARQKRLDKQCLEDGQTHFKWLELLKKEFKNLRALWSQLSDKVSAIDELDMSKIRLRVRCHDEPSVGTLNKKNLQKHKTTAPLNNFHSQEQETTIYILEPFQWSVLQCGHCYCLECVHTLIKESRFSSLKCPICRDKTPHGSVSYVNFKSKLPAEEAQGTSAEEQAEVKGKGSQSTKMEAIVKCLLMLRKKDPAVKVLVFSTWESVLNVLAEALIDNNIAFLRMGSSHRTQNTLRQFKLSSGDQHVTVLLLPVRSGAKGLNLVEATHVILAEPILNPSDELQALGRVHRIGQTRETVVHRFLIHDTIEERIHHAMQAGVDQWNEHRVTLKQFWDLFPSGEDPGIAEEVEPGREDVNLWNGRVSFQNDNSRSSLGNLSWIHGNRTKCLALLVQFAKEGEVWVQILAGYAETVFIPSGFLLFLHTNTEGTLIGIPGSALVEKHTSHPRRQGWTGRHQVARDYKDGEP</sequence>
<gene>
    <name evidence="9" type="ORF">TBIB3V08_LOCUS5254</name>
</gene>
<feature type="domain" description="RING-type" evidence="7">
    <location>
        <begin position="1124"/>
        <end position="1154"/>
    </location>
</feature>
<dbReference type="InterPro" id="IPR027417">
    <property type="entry name" value="P-loop_NTPase"/>
</dbReference>
<keyword evidence="4" id="KW-0862">Zinc</keyword>
<dbReference type="SMART" id="SM00490">
    <property type="entry name" value="HELICc"/>
    <property type="match status" value="1"/>
</dbReference>
<dbReference type="PANTHER" id="PTHR45865">
    <property type="entry name" value="E3 UBIQUITIN-PROTEIN LIGASE SHPRH FAMILY MEMBER"/>
    <property type="match status" value="1"/>
</dbReference>
<evidence type="ECO:0000256" key="6">
    <source>
        <dbReference type="SAM" id="MobiDB-lite"/>
    </source>
</evidence>
<evidence type="ECO:0000313" key="9">
    <source>
        <dbReference type="EMBL" id="CAD7442832.1"/>
    </source>
</evidence>
<evidence type="ECO:0000256" key="5">
    <source>
        <dbReference type="PROSITE-ProRule" id="PRU00175"/>
    </source>
</evidence>
<dbReference type="Pfam" id="PF00271">
    <property type="entry name" value="Helicase_C"/>
    <property type="match status" value="1"/>
</dbReference>
<evidence type="ECO:0008006" key="10">
    <source>
        <dbReference type="Google" id="ProtNLM"/>
    </source>
</evidence>
<dbReference type="GO" id="GO:0005524">
    <property type="term" value="F:ATP binding"/>
    <property type="evidence" value="ECO:0007669"/>
    <property type="project" value="InterPro"/>
</dbReference>
<dbReference type="CDD" id="cd18793">
    <property type="entry name" value="SF2_C_SNF"/>
    <property type="match status" value="1"/>
</dbReference>
<evidence type="ECO:0000256" key="2">
    <source>
        <dbReference type="ARBA" id="ARBA00022771"/>
    </source>
</evidence>
<dbReference type="Pfam" id="PF21324">
    <property type="entry name" value="SHPRH_helical-2nd"/>
    <property type="match status" value="1"/>
</dbReference>
<dbReference type="EMBL" id="OD565870">
    <property type="protein sequence ID" value="CAD7442832.1"/>
    <property type="molecule type" value="Genomic_DNA"/>
</dbReference>
<dbReference type="GO" id="GO:0006974">
    <property type="term" value="P:DNA damage response"/>
    <property type="evidence" value="ECO:0007669"/>
    <property type="project" value="TreeGrafter"/>
</dbReference>
<dbReference type="GO" id="GO:0005634">
    <property type="term" value="C:nucleus"/>
    <property type="evidence" value="ECO:0007669"/>
    <property type="project" value="TreeGrafter"/>
</dbReference>
<dbReference type="InterPro" id="IPR048695">
    <property type="entry name" value="SHPRH_helical_2nd"/>
</dbReference>
<dbReference type="Gene3D" id="3.40.50.300">
    <property type="entry name" value="P-loop containing nucleotide triphosphate hydrolases"/>
    <property type="match status" value="1"/>
</dbReference>
<dbReference type="InterPro" id="IPR001650">
    <property type="entry name" value="Helicase_C-like"/>
</dbReference>
<evidence type="ECO:0000256" key="4">
    <source>
        <dbReference type="ARBA" id="ARBA00022833"/>
    </source>
</evidence>
<dbReference type="GO" id="GO:0016787">
    <property type="term" value="F:hydrolase activity"/>
    <property type="evidence" value="ECO:0007669"/>
    <property type="project" value="UniProtKB-KW"/>
</dbReference>
<keyword evidence="2 5" id="KW-0863">Zinc-finger</keyword>
<evidence type="ECO:0000259" key="7">
    <source>
        <dbReference type="PROSITE" id="PS50089"/>
    </source>
</evidence>
<dbReference type="InterPro" id="IPR017907">
    <property type="entry name" value="Znf_RING_CS"/>
</dbReference>
<feature type="compositionally biased region" description="Basic and acidic residues" evidence="6">
    <location>
        <begin position="1475"/>
        <end position="1484"/>
    </location>
</feature>
<dbReference type="Pfam" id="PF00176">
    <property type="entry name" value="SNF2-rel_dom"/>
    <property type="match status" value="1"/>
</dbReference>
<feature type="domain" description="Helicase C-terminal" evidence="8">
    <location>
        <begin position="1199"/>
        <end position="1349"/>
    </location>
</feature>
<accession>A0A7R9I0E1</accession>
<feature type="region of interest" description="Disordered" evidence="6">
    <location>
        <begin position="1461"/>
        <end position="1484"/>
    </location>
</feature>
<keyword evidence="3" id="KW-0378">Hydrolase</keyword>
<dbReference type="PROSITE" id="PS50089">
    <property type="entry name" value="ZF_RING_2"/>
    <property type="match status" value="1"/>
</dbReference>
<dbReference type="InterPro" id="IPR019786">
    <property type="entry name" value="Zinc_finger_PHD-type_CS"/>
</dbReference>
<dbReference type="SUPFAM" id="SSF57903">
    <property type="entry name" value="FYVE/PHD zinc finger"/>
    <property type="match status" value="1"/>
</dbReference>
<reference evidence="9" key="1">
    <citation type="submission" date="2020-11" db="EMBL/GenBank/DDBJ databases">
        <authorList>
            <person name="Tran Van P."/>
        </authorList>
    </citation>
    <scope>NUCLEOTIDE SEQUENCE</scope>
</reference>
<dbReference type="InterPro" id="IPR011011">
    <property type="entry name" value="Znf_FYVE_PHD"/>
</dbReference>
<dbReference type="PANTHER" id="PTHR45865:SF1">
    <property type="entry name" value="E3 UBIQUITIN-PROTEIN LIGASE SHPRH"/>
    <property type="match status" value="1"/>
</dbReference>